<evidence type="ECO:0000313" key="3">
    <source>
        <dbReference type="Proteomes" id="UP000467700"/>
    </source>
</evidence>
<dbReference type="OrthoDB" id="428577at2759"/>
<dbReference type="CDD" id="cd17039">
    <property type="entry name" value="Ubl_ubiquitin_like"/>
    <property type="match status" value="1"/>
</dbReference>
<reference evidence="2 3" key="1">
    <citation type="submission" date="2020-01" db="EMBL/GenBank/DDBJ databases">
        <authorList>
            <person name="Gupta K D."/>
        </authorList>
    </citation>
    <scope>NUCLEOTIDE SEQUENCE [LARGE SCALE GENOMIC DNA]</scope>
</reference>
<dbReference type="EMBL" id="CACVBS010000040">
    <property type="protein sequence ID" value="CAA7263591.1"/>
    <property type="molecule type" value="Genomic_DNA"/>
</dbReference>
<evidence type="ECO:0000259" key="1">
    <source>
        <dbReference type="PROSITE" id="PS50053"/>
    </source>
</evidence>
<dbReference type="Pfam" id="PF00240">
    <property type="entry name" value="ubiquitin"/>
    <property type="match status" value="1"/>
</dbReference>
<proteinExistence type="predicted"/>
<comment type="caution">
    <text evidence="2">The sequence shown here is derived from an EMBL/GenBank/DDBJ whole genome shotgun (WGS) entry which is preliminary data.</text>
</comment>
<gene>
    <name evidence="2" type="ORF">AAE3_LOCUS5759</name>
</gene>
<protein>
    <recommendedName>
        <fullName evidence="1">Ubiquitin-like domain-containing protein</fullName>
    </recommendedName>
</protein>
<dbReference type="AlphaFoldDB" id="A0A8S0VZG1"/>
<dbReference type="Gene3D" id="3.10.20.90">
    <property type="entry name" value="Phosphatidylinositol 3-kinase Catalytic Subunit, Chain A, domain 1"/>
    <property type="match status" value="1"/>
</dbReference>
<accession>A0A8S0VZG1</accession>
<dbReference type="SMART" id="SM00213">
    <property type="entry name" value="UBQ"/>
    <property type="match status" value="1"/>
</dbReference>
<dbReference type="Proteomes" id="UP000467700">
    <property type="component" value="Unassembled WGS sequence"/>
</dbReference>
<dbReference type="InterPro" id="IPR029071">
    <property type="entry name" value="Ubiquitin-like_domsf"/>
</dbReference>
<sequence length="436" mass="48445">MGAQPSIIIDTIPDNLDGKDARGSIFLFIYEGRRKLTCCPSSHAAAVTAVWDLFPEISYNQSVSFHTDELPICGGEMTEVSPASWDKVTALVDKLTVRVESQENGERVELIVKSMTGRQMLLKVPSSMTVRSLKQRIGDYCGVPSGCEEGGDGQGQLRLIFSGRDLDGFLSYSLKECGIKNLSVIHMMQILRGAKPVIYLFAPDLLEATVRLSLSPQWGLSAIYPVVPITQGTTESLEKVIWSVRVNPGGTLMEHITGLEVAYLFWEATTNHIPPASPTHGTQLHESFDPSHPILNAENSVVIPVTNITPYLDKELQELGLHTEARMSFISFWLPAMLKHKYIALRFLPQDAYERAAPLAVTPRPDVITRVYMVFQGVGDEDLASWDAARKRGTKEQGIWKYIVGVDKSRIEDKGLFRVLEWGGMEIPLLNCRQEA</sequence>
<dbReference type="PROSITE" id="PS50053">
    <property type="entry name" value="UBIQUITIN_2"/>
    <property type="match status" value="1"/>
</dbReference>
<evidence type="ECO:0000313" key="2">
    <source>
        <dbReference type="EMBL" id="CAA7263591.1"/>
    </source>
</evidence>
<organism evidence="2 3">
    <name type="scientific">Cyclocybe aegerita</name>
    <name type="common">Black poplar mushroom</name>
    <name type="synonym">Agrocybe aegerita</name>
    <dbReference type="NCBI Taxonomy" id="1973307"/>
    <lineage>
        <taxon>Eukaryota</taxon>
        <taxon>Fungi</taxon>
        <taxon>Dikarya</taxon>
        <taxon>Basidiomycota</taxon>
        <taxon>Agaricomycotina</taxon>
        <taxon>Agaricomycetes</taxon>
        <taxon>Agaricomycetidae</taxon>
        <taxon>Agaricales</taxon>
        <taxon>Agaricineae</taxon>
        <taxon>Bolbitiaceae</taxon>
        <taxon>Cyclocybe</taxon>
    </lineage>
</organism>
<dbReference type="SUPFAM" id="SSF54236">
    <property type="entry name" value="Ubiquitin-like"/>
    <property type="match status" value="1"/>
</dbReference>
<keyword evidence="3" id="KW-1185">Reference proteome</keyword>
<feature type="domain" description="Ubiquitin-like" evidence="1">
    <location>
        <begin position="108"/>
        <end position="194"/>
    </location>
</feature>
<dbReference type="InterPro" id="IPR000626">
    <property type="entry name" value="Ubiquitin-like_dom"/>
</dbReference>
<name>A0A8S0VZG1_CYCAE</name>